<accession>A0A4R2IJU5</accession>
<dbReference type="RefSeq" id="WP_422386730.1">
    <property type="nucleotide sequence ID" value="NZ_SLWR01000010.1"/>
</dbReference>
<feature type="compositionally biased region" description="Polar residues" evidence="1">
    <location>
        <begin position="66"/>
        <end position="75"/>
    </location>
</feature>
<reference evidence="2 3" key="1">
    <citation type="journal article" date="2015" name="Stand. Genomic Sci.">
        <title>Genomic Encyclopedia of Bacterial and Archaeal Type Strains, Phase III: the genomes of soil and plant-associated and newly described type strains.</title>
        <authorList>
            <person name="Whitman W.B."/>
            <person name="Woyke T."/>
            <person name="Klenk H.P."/>
            <person name="Zhou Y."/>
            <person name="Lilburn T.G."/>
            <person name="Beck B.J."/>
            <person name="De Vos P."/>
            <person name="Vandamme P."/>
            <person name="Eisen J.A."/>
            <person name="Garrity G."/>
            <person name="Hugenholtz P."/>
            <person name="Kyrpides N.C."/>
        </authorList>
    </citation>
    <scope>NUCLEOTIDE SEQUENCE [LARGE SCALE GENOMIC DNA]</scope>
    <source>
        <strain evidence="2 3">VKM Ac-2541</strain>
    </source>
</reference>
<gene>
    <name evidence="2" type="ORF">EV646_110250</name>
</gene>
<sequence>MRLGYFASQPAGLLTALSGRAGARVDLAVIPPGTESATADTAMTLAATIGNRIHAQHIVASVVNDQTPQTPQAGQEDTWETDGGHLAGVGHEQ</sequence>
<evidence type="ECO:0000256" key="1">
    <source>
        <dbReference type="SAM" id="MobiDB-lite"/>
    </source>
</evidence>
<evidence type="ECO:0000313" key="2">
    <source>
        <dbReference type="EMBL" id="TCO44536.1"/>
    </source>
</evidence>
<dbReference type="AlphaFoldDB" id="A0A4R2IJU5"/>
<organism evidence="2 3">
    <name type="scientific">Kribbella antiqua</name>
    <dbReference type="NCBI Taxonomy" id="2512217"/>
    <lineage>
        <taxon>Bacteria</taxon>
        <taxon>Bacillati</taxon>
        <taxon>Actinomycetota</taxon>
        <taxon>Actinomycetes</taxon>
        <taxon>Propionibacteriales</taxon>
        <taxon>Kribbellaceae</taxon>
        <taxon>Kribbella</taxon>
    </lineage>
</organism>
<dbReference type="EMBL" id="SLWR01000010">
    <property type="protein sequence ID" value="TCO44536.1"/>
    <property type="molecule type" value="Genomic_DNA"/>
</dbReference>
<protein>
    <submittedName>
        <fullName evidence="2">Uncharacterized protein</fullName>
    </submittedName>
</protein>
<dbReference type="Proteomes" id="UP000295573">
    <property type="component" value="Unassembled WGS sequence"/>
</dbReference>
<keyword evidence="3" id="KW-1185">Reference proteome</keyword>
<name>A0A4R2IJU5_9ACTN</name>
<proteinExistence type="predicted"/>
<comment type="caution">
    <text evidence="2">The sequence shown here is derived from an EMBL/GenBank/DDBJ whole genome shotgun (WGS) entry which is preliminary data.</text>
</comment>
<evidence type="ECO:0000313" key="3">
    <source>
        <dbReference type="Proteomes" id="UP000295573"/>
    </source>
</evidence>
<feature type="region of interest" description="Disordered" evidence="1">
    <location>
        <begin position="66"/>
        <end position="93"/>
    </location>
</feature>